<accession>A0A6J4L3D3</accession>
<organism evidence="2">
    <name type="scientific">uncultured Nocardioidaceae bacterium</name>
    <dbReference type="NCBI Taxonomy" id="253824"/>
    <lineage>
        <taxon>Bacteria</taxon>
        <taxon>Bacillati</taxon>
        <taxon>Actinomycetota</taxon>
        <taxon>Actinomycetes</taxon>
        <taxon>Propionibacteriales</taxon>
        <taxon>Nocardioidaceae</taxon>
        <taxon>environmental samples</taxon>
    </lineage>
</organism>
<feature type="compositionally biased region" description="Basic residues" evidence="1">
    <location>
        <begin position="147"/>
        <end position="164"/>
    </location>
</feature>
<feature type="region of interest" description="Disordered" evidence="1">
    <location>
        <begin position="211"/>
        <end position="251"/>
    </location>
</feature>
<dbReference type="AlphaFoldDB" id="A0A6J4L3D3"/>
<reference evidence="2" key="1">
    <citation type="submission" date="2020-02" db="EMBL/GenBank/DDBJ databases">
        <authorList>
            <person name="Meier V. D."/>
        </authorList>
    </citation>
    <scope>NUCLEOTIDE SEQUENCE</scope>
    <source>
        <strain evidence="2">AVDCRST_MAG29</strain>
    </source>
</reference>
<protein>
    <submittedName>
        <fullName evidence="2">Uncharacterized protein</fullName>
    </submittedName>
</protein>
<feature type="compositionally biased region" description="Basic residues" evidence="1">
    <location>
        <begin position="40"/>
        <end position="69"/>
    </location>
</feature>
<evidence type="ECO:0000313" key="2">
    <source>
        <dbReference type="EMBL" id="CAA9320286.1"/>
    </source>
</evidence>
<dbReference type="EMBL" id="CADCUG010000028">
    <property type="protein sequence ID" value="CAA9320286.1"/>
    <property type="molecule type" value="Genomic_DNA"/>
</dbReference>
<evidence type="ECO:0000256" key="1">
    <source>
        <dbReference type="SAM" id="MobiDB-lite"/>
    </source>
</evidence>
<feature type="region of interest" description="Disordered" evidence="1">
    <location>
        <begin position="17"/>
        <end position="181"/>
    </location>
</feature>
<gene>
    <name evidence="2" type="ORF">AVDCRST_MAG29-483</name>
</gene>
<sequence length="251" mass="27803">GRSQRCCGQRCPGACTRHCSGRQHPLRSPQHTGHDDVRPRCRRGRRRRPRRRQRPAGVRLHRQGRRRARALGQVPANRVPDQPAARAGASGAPDQGGRQAGRGGQRPAVRLPGRLQSAPAAQRRLPAGHPPADRVDDATGVAGTRGQRGRCRRTAVLHQRRSPRRDRQGLRPARRRAEHQADRWIRCRTPRRLPGHQGPAADARDLACCRARPRRGHPPDSLLLADPQARRLRGRGPQRAGTGGQAPLLLL</sequence>
<feature type="non-terminal residue" evidence="2">
    <location>
        <position position="1"/>
    </location>
</feature>
<proteinExistence type="predicted"/>
<name>A0A6J4L3D3_9ACTN</name>
<feature type="non-terminal residue" evidence="2">
    <location>
        <position position="251"/>
    </location>
</feature>